<sequence>MSKDVNLNTCKFINETIKSISTKLKAAYLNALLPKYKVQRTVTRKSNSWWNHQLKQERKELRKLEARIKEHIMKKERIKEHNIKEQKHNTKGILI</sequence>
<protein>
    <submittedName>
        <fullName evidence="2">Uncharacterized protein</fullName>
    </submittedName>
</protein>
<evidence type="ECO:0000313" key="3">
    <source>
        <dbReference type="Proteomes" id="UP000054359"/>
    </source>
</evidence>
<name>A0A087UUN2_STEMI</name>
<evidence type="ECO:0000256" key="1">
    <source>
        <dbReference type="SAM" id="Coils"/>
    </source>
</evidence>
<gene>
    <name evidence="2" type="ORF">X975_05046</name>
</gene>
<keyword evidence="1" id="KW-0175">Coiled coil</keyword>
<feature type="coiled-coil region" evidence="1">
    <location>
        <begin position="47"/>
        <end position="81"/>
    </location>
</feature>
<dbReference type="EMBL" id="KK121719">
    <property type="protein sequence ID" value="KFM81071.1"/>
    <property type="molecule type" value="Genomic_DNA"/>
</dbReference>
<accession>A0A087UUN2</accession>
<keyword evidence="3" id="KW-1185">Reference proteome</keyword>
<evidence type="ECO:0000313" key="2">
    <source>
        <dbReference type="EMBL" id="KFM81071.1"/>
    </source>
</evidence>
<dbReference type="Proteomes" id="UP000054359">
    <property type="component" value="Unassembled WGS sequence"/>
</dbReference>
<reference evidence="2 3" key="1">
    <citation type="submission" date="2013-11" db="EMBL/GenBank/DDBJ databases">
        <title>Genome sequencing of Stegodyphus mimosarum.</title>
        <authorList>
            <person name="Bechsgaard J."/>
        </authorList>
    </citation>
    <scope>NUCLEOTIDE SEQUENCE [LARGE SCALE GENOMIC DNA]</scope>
</reference>
<proteinExistence type="predicted"/>
<dbReference type="AlphaFoldDB" id="A0A087UUN2"/>
<organism evidence="2 3">
    <name type="scientific">Stegodyphus mimosarum</name>
    <name type="common">African social velvet spider</name>
    <dbReference type="NCBI Taxonomy" id="407821"/>
    <lineage>
        <taxon>Eukaryota</taxon>
        <taxon>Metazoa</taxon>
        <taxon>Ecdysozoa</taxon>
        <taxon>Arthropoda</taxon>
        <taxon>Chelicerata</taxon>
        <taxon>Arachnida</taxon>
        <taxon>Araneae</taxon>
        <taxon>Araneomorphae</taxon>
        <taxon>Entelegynae</taxon>
        <taxon>Eresoidea</taxon>
        <taxon>Eresidae</taxon>
        <taxon>Stegodyphus</taxon>
    </lineage>
</organism>
<feature type="non-terminal residue" evidence="2">
    <location>
        <position position="95"/>
    </location>
</feature>